<organism evidence="6 8">
    <name type="scientific">Clavibacter michiganensis subsp. insidiosus</name>
    <dbReference type="NCBI Taxonomy" id="33014"/>
    <lineage>
        <taxon>Bacteria</taxon>
        <taxon>Bacillati</taxon>
        <taxon>Actinomycetota</taxon>
        <taxon>Actinomycetes</taxon>
        <taxon>Micrococcales</taxon>
        <taxon>Microbacteriaceae</taxon>
        <taxon>Clavibacter</taxon>
    </lineage>
</organism>
<dbReference type="HOGENOM" id="CLU_055284_1_0_11"/>
<evidence type="ECO:0000256" key="3">
    <source>
        <dbReference type="ARBA" id="ARBA00023098"/>
    </source>
</evidence>
<dbReference type="Proteomes" id="UP000266634">
    <property type="component" value="Unassembled WGS sequence"/>
</dbReference>
<keyword evidence="3 4" id="KW-0443">Lipid metabolism</keyword>
<evidence type="ECO:0000313" key="7">
    <source>
        <dbReference type="EMBL" id="RIJ42161.1"/>
    </source>
</evidence>
<dbReference type="PROSITE" id="PS51635">
    <property type="entry name" value="PNPLA"/>
    <property type="match status" value="1"/>
</dbReference>
<name>A0A0D5CLT6_9MICO</name>
<evidence type="ECO:0000256" key="2">
    <source>
        <dbReference type="ARBA" id="ARBA00022963"/>
    </source>
</evidence>
<protein>
    <submittedName>
        <fullName evidence="6">Phospholipase</fullName>
    </submittedName>
</protein>
<evidence type="ECO:0000313" key="9">
    <source>
        <dbReference type="Proteomes" id="UP000266634"/>
    </source>
</evidence>
<reference evidence="6 8" key="1">
    <citation type="journal article" date="2015" name="Genome Announc.">
        <title>Complete Genome Sequence of Clavibacter michiganensis subsp. insidiosus R1-1 Using PacBio Single-Molecule Real-Time Technology.</title>
        <authorList>
            <person name="Lu Y."/>
            <person name="Samac D.A."/>
            <person name="Glazebrook J."/>
            <person name="Ishimaru C.A."/>
        </authorList>
    </citation>
    <scope>NUCLEOTIDE SEQUENCE [LARGE SCALE GENOMIC DNA]</scope>
    <source>
        <strain evidence="6 8">R1-1</strain>
    </source>
</reference>
<dbReference type="GO" id="GO:0016787">
    <property type="term" value="F:hydrolase activity"/>
    <property type="evidence" value="ECO:0007669"/>
    <property type="project" value="UniProtKB-UniRule"/>
</dbReference>
<dbReference type="InterPro" id="IPR050301">
    <property type="entry name" value="NTE"/>
</dbReference>
<reference evidence="7 9" key="2">
    <citation type="submission" date="2018-08" db="EMBL/GenBank/DDBJ databases">
        <title>Genome Sequence of Clavibacter michiganensis Subspecies type strains, and the Atypical Peach-Colored Strains Isolated from Tomato.</title>
        <authorList>
            <person name="Osdaghi E."/>
            <person name="Portier P."/>
            <person name="Briand M."/>
            <person name="Jacques M.-A."/>
        </authorList>
    </citation>
    <scope>NUCLEOTIDE SEQUENCE [LARGE SCALE GENOMIC DNA]</scope>
    <source>
        <strain evidence="7 9">CFBP 6488</strain>
    </source>
</reference>
<dbReference type="EMBL" id="QWEA01000252">
    <property type="protein sequence ID" value="RIJ42161.1"/>
    <property type="molecule type" value="Genomic_DNA"/>
</dbReference>
<evidence type="ECO:0000256" key="1">
    <source>
        <dbReference type="ARBA" id="ARBA00022801"/>
    </source>
</evidence>
<dbReference type="PANTHER" id="PTHR14226:SF57">
    <property type="entry name" value="BLR7027 PROTEIN"/>
    <property type="match status" value="1"/>
</dbReference>
<evidence type="ECO:0000313" key="6">
    <source>
        <dbReference type="EMBL" id="AJW80232.1"/>
    </source>
</evidence>
<dbReference type="AlphaFoldDB" id="A0A0D5CLT6"/>
<dbReference type="Proteomes" id="UP000032604">
    <property type="component" value="Chromosome"/>
</dbReference>
<feature type="active site" description="Nucleophile" evidence="4">
    <location>
        <position position="53"/>
    </location>
</feature>
<feature type="short sequence motif" description="GXGXXG" evidence="4">
    <location>
        <begin position="20"/>
        <end position="25"/>
    </location>
</feature>
<proteinExistence type="predicted"/>
<feature type="short sequence motif" description="GXSXG" evidence="4">
    <location>
        <begin position="51"/>
        <end position="55"/>
    </location>
</feature>
<dbReference type="InterPro" id="IPR002641">
    <property type="entry name" value="PNPLA_dom"/>
</dbReference>
<feature type="domain" description="PNPLA" evidence="5">
    <location>
        <begin position="16"/>
        <end position="211"/>
    </location>
</feature>
<dbReference type="PANTHER" id="PTHR14226">
    <property type="entry name" value="NEUROPATHY TARGET ESTERASE/SWISS CHEESE D.MELANOGASTER"/>
    <property type="match status" value="1"/>
</dbReference>
<dbReference type="OrthoDB" id="2339873at2"/>
<feature type="short sequence motif" description="DGA/G" evidence="4">
    <location>
        <begin position="198"/>
        <end position="200"/>
    </location>
</feature>
<dbReference type="GO" id="GO:0016042">
    <property type="term" value="P:lipid catabolic process"/>
    <property type="evidence" value="ECO:0007669"/>
    <property type="project" value="UniProtKB-UniRule"/>
</dbReference>
<feature type="active site" description="Proton acceptor" evidence="4">
    <location>
        <position position="198"/>
    </location>
</feature>
<gene>
    <name evidence="7" type="ORF">DZF93_07815</name>
    <name evidence="6" type="ORF">VO01_14895</name>
</gene>
<dbReference type="InterPro" id="IPR016035">
    <property type="entry name" value="Acyl_Trfase/lysoPLipase"/>
</dbReference>
<evidence type="ECO:0000256" key="4">
    <source>
        <dbReference type="PROSITE-ProRule" id="PRU01161"/>
    </source>
</evidence>
<keyword evidence="2 4" id="KW-0442">Lipid degradation</keyword>
<dbReference type="RefSeq" id="WP_045529961.1">
    <property type="nucleotide sequence ID" value="NZ_CP011043.1"/>
</dbReference>
<sequence length="293" mass="30264">MSAADRSDEQGGKRGLVLGGGGVAGIAWETGLLSGLIAAGVDLGAADTVVGTSAGSVVAINLRAGAIDAAYDEHFVDVAGMAEPMGSRDLARTVEVIGEGVASTEGEIPTRQRIGEFALEEYDPEVDDAASVERIGQLLPIRDWPEQDLRITAVDAGTGRFTVFDTASGADLVRASAASCAVPGVFPPVTIDGRPYMDGGMRSGTNADVVADHERILVIACGPEAPQSGMGPTLSTVVQQLRGRADVLVIQADAESTAAFGENSLLLSTRKASAEAGRRQAERLAEEIRAFWG</sequence>
<dbReference type="Gene3D" id="3.40.1090.10">
    <property type="entry name" value="Cytosolic phospholipase A2 catalytic domain"/>
    <property type="match status" value="2"/>
</dbReference>
<dbReference type="SUPFAM" id="SSF52151">
    <property type="entry name" value="FabD/lysophospholipase-like"/>
    <property type="match status" value="1"/>
</dbReference>
<dbReference type="PATRIC" id="fig|33014.5.peg.3070"/>
<keyword evidence="1 4" id="KW-0378">Hydrolase</keyword>
<dbReference type="EMBL" id="CP011043">
    <property type="protein sequence ID" value="AJW80232.1"/>
    <property type="molecule type" value="Genomic_DNA"/>
</dbReference>
<dbReference type="Pfam" id="PF01734">
    <property type="entry name" value="Patatin"/>
    <property type="match status" value="1"/>
</dbReference>
<evidence type="ECO:0000313" key="8">
    <source>
        <dbReference type="Proteomes" id="UP000032604"/>
    </source>
</evidence>
<accession>A0A0D5CLT6</accession>
<dbReference type="KEGG" id="cmh:VO01_14895"/>
<evidence type="ECO:0000259" key="5">
    <source>
        <dbReference type="PROSITE" id="PS51635"/>
    </source>
</evidence>